<proteinExistence type="predicted"/>
<organism evidence="1 2">
    <name type="scientific">Plectus sambesii</name>
    <dbReference type="NCBI Taxonomy" id="2011161"/>
    <lineage>
        <taxon>Eukaryota</taxon>
        <taxon>Metazoa</taxon>
        <taxon>Ecdysozoa</taxon>
        <taxon>Nematoda</taxon>
        <taxon>Chromadorea</taxon>
        <taxon>Plectida</taxon>
        <taxon>Plectina</taxon>
        <taxon>Plectoidea</taxon>
        <taxon>Plectidae</taxon>
        <taxon>Plectus</taxon>
    </lineage>
</organism>
<evidence type="ECO:0000313" key="1">
    <source>
        <dbReference type="Proteomes" id="UP000887566"/>
    </source>
</evidence>
<accession>A0A914UUG4</accession>
<keyword evidence="1" id="KW-1185">Reference proteome</keyword>
<dbReference type="Proteomes" id="UP000887566">
    <property type="component" value="Unplaced"/>
</dbReference>
<dbReference type="WBParaSite" id="PSAMB.scaffold12225size2877.g34721.t1">
    <property type="protein sequence ID" value="PSAMB.scaffold12225size2877.g34721.t1"/>
    <property type="gene ID" value="PSAMB.scaffold12225size2877.g34721"/>
</dbReference>
<protein>
    <submittedName>
        <fullName evidence="2">Uncharacterized protein</fullName>
    </submittedName>
</protein>
<reference evidence="2" key="1">
    <citation type="submission" date="2022-11" db="UniProtKB">
        <authorList>
            <consortium name="WormBaseParasite"/>
        </authorList>
    </citation>
    <scope>IDENTIFICATION</scope>
</reference>
<name>A0A914UUG4_9BILA</name>
<sequence length="97" mass="11594">MGFRYNISGLFTKLTSYLCLMEENGHCMTEIYTDTKGEENCKVVRPWLRGNHLYSWFFTVDKRPRHWNDYPVADYQYRNETIVSLLLLGLNNCWNVC</sequence>
<evidence type="ECO:0000313" key="2">
    <source>
        <dbReference type="WBParaSite" id="PSAMB.scaffold12225size2877.g34721.t1"/>
    </source>
</evidence>
<dbReference type="AlphaFoldDB" id="A0A914UUG4"/>